<dbReference type="Pfam" id="PF01602">
    <property type="entry name" value="Adaptin_N"/>
    <property type="match status" value="1"/>
</dbReference>
<dbReference type="InterPro" id="IPR017106">
    <property type="entry name" value="Coatomer_gsu"/>
</dbReference>
<feature type="domain" description="Clathrin/coatomer adaptor adaptin-like N-terminal" evidence="15">
    <location>
        <begin position="19"/>
        <end position="553"/>
    </location>
</feature>
<dbReference type="Proteomes" id="UP000256601">
    <property type="component" value="Unassembled WGS sequence"/>
</dbReference>
<evidence type="ECO:0000259" key="17">
    <source>
        <dbReference type="Pfam" id="PF16381"/>
    </source>
</evidence>
<dbReference type="GO" id="GO:0006888">
    <property type="term" value="P:endoplasmic reticulum to Golgi vesicle-mediated transport"/>
    <property type="evidence" value="ECO:0007669"/>
    <property type="project" value="TreeGrafter"/>
</dbReference>
<dbReference type="InterPro" id="IPR013040">
    <property type="entry name" value="Coatomer_gsu_app_Ig-like_dom"/>
</dbReference>
<dbReference type="PIRSF" id="PIRSF037093">
    <property type="entry name" value="Coatomer_gamma_subunit"/>
    <property type="match status" value="1"/>
</dbReference>
<evidence type="ECO:0000259" key="16">
    <source>
        <dbReference type="Pfam" id="PF08752"/>
    </source>
</evidence>
<dbReference type="GO" id="GO:0005793">
    <property type="term" value="C:endoplasmic reticulum-Golgi intermediate compartment"/>
    <property type="evidence" value="ECO:0007669"/>
    <property type="project" value="TreeGrafter"/>
</dbReference>
<dbReference type="InterPro" id="IPR013041">
    <property type="entry name" value="Clathrin_app_Ig-like_sf"/>
</dbReference>
<dbReference type="Gene3D" id="2.60.40.1480">
    <property type="entry name" value="Coatomer, gamma subunit, appendage domain"/>
    <property type="match status" value="1"/>
</dbReference>
<evidence type="ECO:0000256" key="1">
    <source>
        <dbReference type="ARBA" id="ARBA00004255"/>
    </source>
</evidence>
<dbReference type="Gene3D" id="1.25.10.10">
    <property type="entry name" value="Leucine-rich Repeat Variant"/>
    <property type="match status" value="2"/>
</dbReference>
<dbReference type="GO" id="GO:0009306">
    <property type="term" value="P:protein secretion"/>
    <property type="evidence" value="ECO:0007669"/>
    <property type="project" value="TreeGrafter"/>
</dbReference>
<keyword evidence="8 13" id="KW-0653">Protein transport</keyword>
<evidence type="ECO:0000256" key="5">
    <source>
        <dbReference type="ARBA" id="ARBA00022553"/>
    </source>
</evidence>
<dbReference type="GO" id="GO:0005198">
    <property type="term" value="F:structural molecule activity"/>
    <property type="evidence" value="ECO:0007669"/>
    <property type="project" value="InterPro"/>
</dbReference>
<keyword evidence="11 13" id="KW-0968">Cytoplasmic vesicle</keyword>
<dbReference type="SUPFAM" id="SSF48371">
    <property type="entry name" value="ARM repeat"/>
    <property type="match status" value="1"/>
</dbReference>
<dbReference type="GO" id="GO:0006891">
    <property type="term" value="P:intra-Golgi vesicle-mediated transport"/>
    <property type="evidence" value="ECO:0007669"/>
    <property type="project" value="TreeGrafter"/>
</dbReference>
<sequence length="923" mass="100000">MSALSYKKNDDIESGALDKMTVYQECQRAFAESPINARKCRKLLAKLIHLLTIGETFSEFEATGLFIAVSKLFPHKDPSLRQIVYLAIKELVPLSNNDVIMVTSSITRDVQGSSDLIYKPNAIRALARVIDGSFVQGIERLMKTAIVDRHTSVSSAALVSAYHLLPIAKDTIRRWAAEVQEAVTSQKNFPAVTLPNYAPGPAVLAPYHALSLLYELRAHDRMALIKLIQQFSGASAHLQSPNANVMLIRFIAKAANDGAHRQQLVALLERYLGHKSDMVALEAAKAVLTLRDVSPKEAASAIESLRAFLASPRTIARFAAIRILNRFAMTNPGAVAVCNAEIQPLITDSNRSIATYAITALLKTGNEASVDKLVTQISGFMSDITDEFRIVVIDAVRSLALKFHAKKSTMLQFFGNTLRNDGGSAQYKAAVVAALFDMIRYVPDCRDTALGILCEFIEDCEYTEIVVSVLHTLGQEGPAAANPTVYIRYIYNRIVLENAFIRAAAVSALAKFALVDDTSVKKSVKVLLERSLEDETDEVRDRAVIALKLLESGDQAQAKAYISPESRFSLPILEHKLALYVTGSGADFDTPFDMSSVPLITDQEAREAALKAHRETTEATPVVNGGAGGPTPASAAAATTANLASKSNSHEAAIQRAEKYAAELAAIPDLAAFGTPLKSSPAVALTESETEFVVTAIKHIFPSHVVLQYDVHNTLPDAQLSNVSVVASIEDDSEELVEEFILPVDELGPDSHGTVYVALEKTEDHLAVASFENILKFTLHDINKTTGEVSEDGDEDEYQIENLVLGAGDYLEGGFIGSFDHLWDELANTEAVDTATLSEYKGLEEAVQFLISQLSLTPLESSDEVTSASTHTLKLFGKTLTGEKVIVQIKMAASQRTGVVVQCKARSGDEEVAELVAGFVGSL</sequence>
<dbReference type="SUPFAM" id="SSF49348">
    <property type="entry name" value="Clathrin adaptor appendage domain"/>
    <property type="match status" value="1"/>
</dbReference>
<keyword evidence="10 13" id="KW-0472">Membrane</keyword>
<keyword evidence="4 13" id="KW-0963">Cytoplasm</keyword>
<dbReference type="FunFam" id="1.25.10.10:FF:000368">
    <property type="entry name" value="Coatomer subunit gamma"/>
    <property type="match status" value="1"/>
</dbReference>
<keyword evidence="3 13" id="KW-0813">Transport</keyword>
<dbReference type="FunFam" id="3.30.310.10:FF:000008">
    <property type="entry name" value="Coatomer subunit gamma"/>
    <property type="match status" value="1"/>
</dbReference>
<dbReference type="GO" id="GO:0005783">
    <property type="term" value="C:endoplasmic reticulum"/>
    <property type="evidence" value="ECO:0007669"/>
    <property type="project" value="TreeGrafter"/>
</dbReference>
<feature type="region of interest" description="Disordered" evidence="14">
    <location>
        <begin position="612"/>
        <end position="634"/>
    </location>
</feature>
<accession>A0A371CG13</accession>
<feature type="domain" description="Coatomer subunit gamma C-terminal" evidence="17">
    <location>
        <begin position="808"/>
        <end position="919"/>
    </location>
</feature>
<dbReference type="InterPro" id="IPR016024">
    <property type="entry name" value="ARM-type_fold"/>
</dbReference>
<evidence type="ECO:0000256" key="10">
    <source>
        <dbReference type="ARBA" id="ARBA00023136"/>
    </source>
</evidence>
<dbReference type="InterPro" id="IPR032154">
    <property type="entry name" value="Coatomer_g_Cpla"/>
</dbReference>
<gene>
    <name evidence="18" type="ORF">B0I71DRAFT_126223</name>
</gene>
<dbReference type="Pfam" id="PF08752">
    <property type="entry name" value="COP-gamma_platf"/>
    <property type="match status" value="1"/>
</dbReference>
<dbReference type="InterPro" id="IPR011989">
    <property type="entry name" value="ARM-like"/>
</dbReference>
<evidence type="ECO:0000313" key="18">
    <source>
        <dbReference type="EMBL" id="RDW29236.1"/>
    </source>
</evidence>
<dbReference type="FunFam" id="1.25.10.10:FF:000071">
    <property type="entry name" value="Coatomer subunit gamma"/>
    <property type="match status" value="1"/>
</dbReference>
<dbReference type="InterPro" id="IPR037067">
    <property type="entry name" value="Coatomer_gsu_app_sf"/>
</dbReference>
<evidence type="ECO:0000256" key="7">
    <source>
        <dbReference type="ARBA" id="ARBA00022892"/>
    </source>
</evidence>
<dbReference type="InterPro" id="IPR002553">
    <property type="entry name" value="Clathrin/coatomer_adapt-like_N"/>
</dbReference>
<reference evidence="18 19" key="1">
    <citation type="submission" date="2018-07" db="EMBL/GenBank/DDBJ databases">
        <title>Draft Genome Assemblies for Five Robust Yarrowia lipolytica Strains Exhibiting High Lipid Production and Pentose Sugar Utilization and Sugar Alcohol Secretion from Undetoxified Lignocellulosic Biomass Hydrolysates.</title>
        <authorList>
            <consortium name="DOE Joint Genome Institute"/>
            <person name="Walker C."/>
            <person name="Ryu S."/>
            <person name="Na H."/>
            <person name="Zane M."/>
            <person name="LaButti K."/>
            <person name="Lipzen A."/>
            <person name="Haridas S."/>
            <person name="Barry K."/>
            <person name="Grigoriev I.V."/>
            <person name="Quarterman J."/>
            <person name="Slininger P."/>
            <person name="Dien B."/>
            <person name="Trinh C.T."/>
        </authorList>
    </citation>
    <scope>NUCLEOTIDE SEQUENCE [LARGE SCALE GENOMIC DNA]</scope>
    <source>
        <strain evidence="18 19">YB392</strain>
    </source>
</reference>
<evidence type="ECO:0000256" key="14">
    <source>
        <dbReference type="SAM" id="MobiDB-lite"/>
    </source>
</evidence>
<evidence type="ECO:0000256" key="3">
    <source>
        <dbReference type="ARBA" id="ARBA00022448"/>
    </source>
</evidence>
<evidence type="ECO:0000256" key="8">
    <source>
        <dbReference type="ARBA" id="ARBA00022927"/>
    </source>
</evidence>
<proteinExistence type="inferred from homology"/>
<evidence type="ECO:0000256" key="6">
    <source>
        <dbReference type="ARBA" id="ARBA00022737"/>
    </source>
</evidence>
<dbReference type="EMBL" id="KZ857324">
    <property type="protein sequence ID" value="RDW29236.1"/>
    <property type="molecule type" value="Genomic_DNA"/>
</dbReference>
<comment type="subunit">
    <text evidence="13">Oligomeric complex.</text>
</comment>
<organism evidence="18 19">
    <name type="scientific">Yarrowia lipolytica</name>
    <name type="common">Candida lipolytica</name>
    <dbReference type="NCBI Taxonomy" id="4952"/>
    <lineage>
        <taxon>Eukaryota</taxon>
        <taxon>Fungi</taxon>
        <taxon>Dikarya</taxon>
        <taxon>Ascomycota</taxon>
        <taxon>Saccharomycotina</taxon>
        <taxon>Dipodascomycetes</taxon>
        <taxon>Dipodascales</taxon>
        <taxon>Dipodascales incertae sedis</taxon>
        <taxon>Yarrowia</taxon>
    </lineage>
</organism>
<protein>
    <recommendedName>
        <fullName evidence="13">Coatomer subunit gamma</fullName>
    </recommendedName>
</protein>
<comment type="similarity">
    <text evidence="2 13">Belongs to the COPG family.</text>
</comment>
<evidence type="ECO:0000256" key="13">
    <source>
        <dbReference type="PIRNR" id="PIRNR037093"/>
    </source>
</evidence>
<dbReference type="Pfam" id="PF16381">
    <property type="entry name" value="Coatomer_g_Cpla"/>
    <property type="match status" value="1"/>
</dbReference>
<dbReference type="VEuPathDB" id="FungiDB:YALI0_F03454g"/>
<dbReference type="AlphaFoldDB" id="A0A371CG13"/>
<keyword evidence="5" id="KW-0597">Phosphoprotein</keyword>
<evidence type="ECO:0000313" key="19">
    <source>
        <dbReference type="Proteomes" id="UP000256601"/>
    </source>
</evidence>
<dbReference type="PANTHER" id="PTHR10261:SF0">
    <property type="entry name" value="COATOMER SUBUNIT GAMMA-2"/>
    <property type="match status" value="1"/>
</dbReference>
<dbReference type="InterPro" id="IPR012295">
    <property type="entry name" value="TBP_dom_sf"/>
</dbReference>
<keyword evidence="9 13" id="KW-0333">Golgi apparatus</keyword>
<comment type="subcellular location">
    <subcellularLocation>
        <location evidence="13">Cytoplasm</location>
    </subcellularLocation>
    <subcellularLocation>
        <location evidence="1 13">Golgi apparatus membrane</location>
        <topology evidence="1 13">Peripheral membrane protein</topology>
        <orientation evidence="1 13">Cytoplasmic side</orientation>
    </subcellularLocation>
    <subcellularLocation>
        <location evidence="13">Cytoplasmic vesicle</location>
        <location evidence="13">COPI-coated vesicle membrane</location>
        <topology evidence="13">Peripheral membrane protein</topology>
        <orientation evidence="13">Cytoplasmic side</orientation>
    </subcellularLocation>
</comment>
<keyword evidence="7 13" id="KW-0931">ER-Golgi transport</keyword>
<dbReference type="GO" id="GO:0000139">
    <property type="term" value="C:Golgi membrane"/>
    <property type="evidence" value="ECO:0007669"/>
    <property type="project" value="UniProtKB-SubCell"/>
</dbReference>
<comment type="function">
    <text evidence="12 13">The coatomer is a cytosolic protein complex that binds to dilysine motifs and reversibly associates with Golgi non-clathrin-coated vesicles, which further mediate biosynthetic protein transport from the ER, via the Golgi up to the trans Golgi network. Coatomer complex is required for budding from Golgi membranes, and is essential for the retrograde Golgi-to-ER transport of dilysine-tagged proteins.</text>
</comment>
<dbReference type="FunFam" id="2.60.40.1480:FF:000001">
    <property type="entry name" value="Coatomer subunit gamma"/>
    <property type="match status" value="1"/>
</dbReference>
<keyword evidence="6" id="KW-0677">Repeat</keyword>
<dbReference type="GO" id="GO:0006886">
    <property type="term" value="P:intracellular protein transport"/>
    <property type="evidence" value="ECO:0007669"/>
    <property type="project" value="InterPro"/>
</dbReference>
<dbReference type="GO" id="GO:0030126">
    <property type="term" value="C:COPI vesicle coat"/>
    <property type="evidence" value="ECO:0007669"/>
    <property type="project" value="InterPro"/>
</dbReference>
<feature type="domain" description="Coatomer gamma subunit appendage Ig-like subdomain" evidence="16">
    <location>
        <begin position="658"/>
        <end position="805"/>
    </location>
</feature>
<evidence type="ECO:0000256" key="9">
    <source>
        <dbReference type="ARBA" id="ARBA00023034"/>
    </source>
</evidence>
<evidence type="ECO:0000256" key="2">
    <source>
        <dbReference type="ARBA" id="ARBA00010720"/>
    </source>
</evidence>
<dbReference type="VEuPathDB" id="FungiDB:YALI1_F04895g"/>
<dbReference type="Gene3D" id="3.30.310.10">
    <property type="entry name" value="TATA-Binding Protein"/>
    <property type="match status" value="1"/>
</dbReference>
<evidence type="ECO:0000259" key="15">
    <source>
        <dbReference type="Pfam" id="PF01602"/>
    </source>
</evidence>
<dbReference type="PANTHER" id="PTHR10261">
    <property type="entry name" value="COATOMER SUBUNIT GAMMA"/>
    <property type="match status" value="1"/>
</dbReference>
<evidence type="ECO:0000256" key="11">
    <source>
        <dbReference type="ARBA" id="ARBA00023329"/>
    </source>
</evidence>
<dbReference type="SUPFAM" id="SSF55711">
    <property type="entry name" value="Subdomain of clathrin and coatomer appendage domain"/>
    <property type="match status" value="1"/>
</dbReference>
<evidence type="ECO:0000256" key="4">
    <source>
        <dbReference type="ARBA" id="ARBA00022490"/>
    </source>
</evidence>
<dbReference type="InterPro" id="IPR009028">
    <property type="entry name" value="Coatomer/calthrin_app_sub_C"/>
</dbReference>
<name>A0A371CG13_YARLL</name>
<evidence type="ECO:0000256" key="12">
    <source>
        <dbReference type="ARBA" id="ARBA00025536"/>
    </source>
</evidence>